<evidence type="ECO:0000256" key="4">
    <source>
        <dbReference type="ARBA" id="ARBA00022481"/>
    </source>
</evidence>
<dbReference type="Gene3D" id="3.30.700.10">
    <property type="entry name" value="Glycoprotein, Type 4 Pilin"/>
    <property type="match status" value="1"/>
</dbReference>
<dbReference type="Pfam" id="PF07963">
    <property type="entry name" value="N_methyl"/>
    <property type="match status" value="1"/>
</dbReference>
<feature type="chain" id="PRO_5035516655" description="ComG operon protein 3" evidence="11">
    <location>
        <begin position="11"/>
        <end position="111"/>
    </location>
</feature>
<evidence type="ECO:0000256" key="8">
    <source>
        <dbReference type="ARBA" id="ARBA00023287"/>
    </source>
</evidence>
<dbReference type="GO" id="GO:0009986">
    <property type="term" value="C:cell surface"/>
    <property type="evidence" value="ECO:0007669"/>
    <property type="project" value="UniProtKB-SubCell"/>
</dbReference>
<comment type="caution">
    <text evidence="12">The sequence shown here is derived from an EMBL/GenBank/DDBJ whole genome shotgun (WGS) entry which is preliminary data.</text>
</comment>
<sequence>MTKRLKGEKGFTLLEMMIVLLVISVLLIITIPNITKHNGNINKKGCEAFVKMVQAQVQAYEIEHKKPPADIKALVDEKYLNENETTCPNGEAIVITDGKVSSKQKESSTNE</sequence>
<evidence type="ECO:0000256" key="10">
    <source>
        <dbReference type="PIRNR" id="PIRNR029928"/>
    </source>
</evidence>
<dbReference type="SUPFAM" id="SSF54523">
    <property type="entry name" value="Pili subunits"/>
    <property type="match status" value="1"/>
</dbReference>
<dbReference type="PIRSF" id="PIRSF029928">
    <property type="entry name" value="Late_competence_ComGC"/>
    <property type="match status" value="1"/>
</dbReference>
<dbReference type="InterPro" id="IPR012902">
    <property type="entry name" value="N_methyl_site"/>
</dbReference>
<comment type="subcellular location">
    <subcellularLocation>
        <location evidence="1">Cell membrane</location>
        <topology evidence="1">Single-pass membrane protein</topology>
    </subcellularLocation>
    <subcellularLocation>
        <location evidence="2">Cell surface</location>
    </subcellularLocation>
</comment>
<dbReference type="InterPro" id="IPR000983">
    <property type="entry name" value="Bac_GSPG_pilin"/>
</dbReference>
<dbReference type="PATRIC" id="fig|1637975.4.peg.3740"/>
<feature type="modified residue" description="N-methylphenylalanine" evidence="11">
    <location>
        <position position="11"/>
    </location>
</feature>
<dbReference type="PRINTS" id="PR00813">
    <property type="entry name" value="BCTERIALGSPG"/>
</dbReference>
<evidence type="ECO:0000313" key="13">
    <source>
        <dbReference type="Proteomes" id="UP000050996"/>
    </source>
</evidence>
<keyword evidence="7 10" id="KW-0472">Membrane</keyword>
<evidence type="ECO:0000313" key="12">
    <source>
        <dbReference type="EMBL" id="KQL20456.1"/>
    </source>
</evidence>
<dbReference type="RefSeq" id="WP_053476997.1">
    <property type="nucleotide sequence ID" value="NZ_CP085712.1"/>
</dbReference>
<comment type="function">
    <text evidence="10">Required for transformation and DNA binding.</text>
</comment>
<dbReference type="Proteomes" id="UP000050996">
    <property type="component" value="Unassembled WGS sequence"/>
</dbReference>
<keyword evidence="6 10" id="KW-1133">Transmembrane helix</keyword>
<protein>
    <recommendedName>
        <fullName evidence="10">ComG operon protein 3</fullName>
    </recommendedName>
</protein>
<evidence type="ECO:0000256" key="6">
    <source>
        <dbReference type="ARBA" id="ARBA00022989"/>
    </source>
</evidence>
<dbReference type="NCBIfam" id="TIGR02532">
    <property type="entry name" value="IV_pilin_GFxxxE"/>
    <property type="match status" value="1"/>
</dbReference>
<keyword evidence="13" id="KW-1185">Reference proteome</keyword>
<dbReference type="GO" id="GO:0015628">
    <property type="term" value="P:protein secretion by the type II secretion system"/>
    <property type="evidence" value="ECO:0007669"/>
    <property type="project" value="InterPro"/>
</dbReference>
<dbReference type="STRING" id="1637975.AN957_18910"/>
<accession>A0A0Q3QSC3</accession>
<organism evidence="12 13">
    <name type="scientific">Cytobacillus solani</name>
    <dbReference type="NCBI Taxonomy" id="1637975"/>
    <lineage>
        <taxon>Bacteria</taxon>
        <taxon>Bacillati</taxon>
        <taxon>Bacillota</taxon>
        <taxon>Bacilli</taxon>
        <taxon>Bacillales</taxon>
        <taxon>Bacillaceae</taxon>
        <taxon>Cytobacillus</taxon>
    </lineage>
</organism>
<feature type="transmembrane region" description="Helical" evidence="10">
    <location>
        <begin position="12"/>
        <end position="34"/>
    </location>
</feature>
<dbReference type="GO" id="GO:0005886">
    <property type="term" value="C:plasma membrane"/>
    <property type="evidence" value="ECO:0007669"/>
    <property type="project" value="UniProtKB-SubCell"/>
</dbReference>
<dbReference type="EMBL" id="LJIX01000006">
    <property type="protein sequence ID" value="KQL20456.1"/>
    <property type="molecule type" value="Genomic_DNA"/>
</dbReference>
<dbReference type="InterPro" id="IPR045584">
    <property type="entry name" value="Pilin-like"/>
</dbReference>
<keyword evidence="4 11" id="KW-0488">Methylation</keyword>
<keyword evidence="3 10" id="KW-1003">Cell membrane</keyword>
<dbReference type="GO" id="GO:0015627">
    <property type="term" value="C:type II protein secretion system complex"/>
    <property type="evidence" value="ECO:0007669"/>
    <property type="project" value="InterPro"/>
</dbReference>
<evidence type="ECO:0000256" key="2">
    <source>
        <dbReference type="ARBA" id="ARBA00004241"/>
    </source>
</evidence>
<feature type="propeptide" id="PRO_5035516654" evidence="11">
    <location>
        <begin position="1"/>
        <end position="10"/>
    </location>
</feature>
<dbReference type="NCBIfam" id="NF040999">
    <property type="entry name" value="pilin_ComGC"/>
    <property type="match status" value="1"/>
</dbReference>
<evidence type="ECO:0000256" key="3">
    <source>
        <dbReference type="ARBA" id="ARBA00022475"/>
    </source>
</evidence>
<evidence type="ECO:0000256" key="7">
    <source>
        <dbReference type="ARBA" id="ARBA00023136"/>
    </source>
</evidence>
<dbReference type="AlphaFoldDB" id="A0A0Q3QSC3"/>
<evidence type="ECO:0000256" key="9">
    <source>
        <dbReference type="ARBA" id="ARBA00043982"/>
    </source>
</evidence>
<keyword evidence="8 10" id="KW-0178">Competence</keyword>
<name>A0A0Q3QSC3_9BACI</name>
<dbReference type="InterPro" id="IPR016940">
    <property type="entry name" value="ComGC"/>
</dbReference>
<comment type="similarity">
    <text evidence="9 10">Belongs to the ComGC family.</text>
</comment>
<reference evidence="12 13" key="1">
    <citation type="submission" date="2015-09" db="EMBL/GenBank/DDBJ databases">
        <title>Genome sequencing project for genomic taxonomy and phylogenomics of Bacillus-like bacteria.</title>
        <authorList>
            <person name="Liu B."/>
            <person name="Wang J."/>
            <person name="Zhu Y."/>
            <person name="Liu G."/>
            <person name="Chen Q."/>
            <person name="Chen Z."/>
            <person name="Lan J."/>
            <person name="Che J."/>
            <person name="Ge C."/>
            <person name="Shi H."/>
            <person name="Pan Z."/>
            <person name="Liu X."/>
        </authorList>
    </citation>
    <scope>NUCLEOTIDE SEQUENCE [LARGE SCALE GENOMIC DNA]</scope>
    <source>
        <strain evidence="12 13">FJAT-18043</strain>
    </source>
</reference>
<gene>
    <name evidence="12" type="ORF">AN957_18910</name>
</gene>
<evidence type="ECO:0000256" key="11">
    <source>
        <dbReference type="PIRSR" id="PIRSR029928-50"/>
    </source>
</evidence>
<keyword evidence="5 10" id="KW-0812">Transmembrane</keyword>
<comment type="subunit">
    <text evidence="10">Homodimer.</text>
</comment>
<dbReference type="GO" id="GO:0030420">
    <property type="term" value="P:establishment of competence for transformation"/>
    <property type="evidence" value="ECO:0007669"/>
    <property type="project" value="UniProtKB-UniRule"/>
</dbReference>
<evidence type="ECO:0000256" key="1">
    <source>
        <dbReference type="ARBA" id="ARBA00004162"/>
    </source>
</evidence>
<dbReference type="PROSITE" id="PS00409">
    <property type="entry name" value="PROKAR_NTER_METHYL"/>
    <property type="match status" value="1"/>
</dbReference>
<evidence type="ECO:0000256" key="5">
    <source>
        <dbReference type="ARBA" id="ARBA00022692"/>
    </source>
</evidence>
<proteinExistence type="inferred from homology"/>
<keyword evidence="10" id="KW-0813">Transport</keyword>